<dbReference type="eggNOG" id="KOG4177">
    <property type="taxonomic scope" value="Eukaryota"/>
</dbReference>
<dbReference type="STRING" id="43151.W5JGG7"/>
<accession>W5JGG7</accession>
<dbReference type="SMART" id="SM00248">
    <property type="entry name" value="ANK"/>
    <property type="match status" value="9"/>
</dbReference>
<dbReference type="PROSITE" id="PS50297">
    <property type="entry name" value="ANK_REP_REGION"/>
    <property type="match status" value="3"/>
</dbReference>
<keyword evidence="4" id="KW-1185">Reference proteome</keyword>
<dbReference type="PANTHER" id="PTHR24133">
    <property type="entry name" value="ANKYRIN DOMAIN-CONTAINING"/>
    <property type="match status" value="1"/>
</dbReference>
<dbReference type="InterPro" id="IPR052391">
    <property type="entry name" value="E3_Ligase-Neurotoxin"/>
</dbReference>
<dbReference type="HOGENOM" id="CLU_243415_0_0_1"/>
<dbReference type="OMA" id="WHCAVHG"/>
<reference evidence="3" key="4">
    <citation type="submission" date="2015-06" db="UniProtKB">
        <authorList>
            <consortium name="EnsemblMetazoa"/>
        </authorList>
    </citation>
    <scope>IDENTIFICATION</scope>
</reference>
<feature type="repeat" description="ANK" evidence="1">
    <location>
        <begin position="1180"/>
        <end position="1212"/>
    </location>
</feature>
<dbReference type="EMBL" id="ADMH02001479">
    <property type="protein sequence ID" value="ETN62408.1"/>
    <property type="molecule type" value="Genomic_DNA"/>
</dbReference>
<evidence type="ECO:0000313" key="3">
    <source>
        <dbReference type="EnsemblMetazoa" id="ADAC005881-PA"/>
    </source>
</evidence>
<feature type="repeat" description="ANK" evidence="1">
    <location>
        <begin position="1310"/>
        <end position="1342"/>
    </location>
</feature>
<dbReference type="VEuPathDB" id="VectorBase:ADAC005881"/>
<reference evidence="2" key="3">
    <citation type="journal article" date="2013" name="Nucleic Acids Res.">
        <title>The genome of Anopheles darlingi, the main neotropical malaria vector.</title>
        <authorList>
            <person name="Marinotti O."/>
            <person name="Cerqueira G.C."/>
            <person name="de Almeida L.G."/>
            <person name="Ferro M.I."/>
            <person name="Loreto E.L."/>
            <person name="Zaha A."/>
            <person name="Teixeira S.M."/>
            <person name="Wespiser A.R."/>
            <person name="Almeida E Silva A."/>
            <person name="Schlindwein A.D."/>
            <person name="Pacheco A.C."/>
            <person name="Silva A.L."/>
            <person name="Graveley B.R."/>
            <person name="Walenz B.P."/>
            <person name="Lima Bde A."/>
            <person name="Ribeiro C.A."/>
            <person name="Nunes-Silva C.G."/>
            <person name="de Carvalho C.R."/>
            <person name="Soares C.M."/>
            <person name="de Menezes C.B."/>
            <person name="Matiolli C."/>
            <person name="Caffrey D."/>
            <person name="Araujo D.A."/>
            <person name="de Oliveira D.M."/>
            <person name="Golenbock D."/>
            <person name="Grisard E.C."/>
            <person name="Fantinatti-Garboggini F."/>
            <person name="de Carvalho F.M."/>
            <person name="Barcellos F.G."/>
            <person name="Prosdocimi F."/>
            <person name="May G."/>
            <person name="Azevedo Junior G.M."/>
            <person name="Guimaraes G.M."/>
            <person name="Goldman G.H."/>
            <person name="Padilha I.Q."/>
            <person name="Batista Jda S."/>
            <person name="Ferro J.A."/>
            <person name="Ribeiro J.M."/>
            <person name="Fietto J.L."/>
            <person name="Dabbas K.M."/>
            <person name="Cerdeira L."/>
            <person name="Agnez-Lima L.F."/>
            <person name="Brocchi M."/>
            <person name="de Carvalho M.O."/>
            <person name="Teixeira Mde M."/>
            <person name="Diniz Maia Mde M."/>
            <person name="Goldman M.H."/>
            <person name="Cruz Schneider M.P."/>
            <person name="Felipe M.S."/>
            <person name="Hungria M."/>
            <person name="Nicolas M.F."/>
            <person name="Pereira M."/>
            <person name="Montes M.A."/>
            <person name="Cantao M.E."/>
            <person name="Vincentz M."/>
            <person name="Rafael M.S."/>
            <person name="Silverman N."/>
            <person name="Stoco P.H."/>
            <person name="Souza R.C."/>
            <person name="Vicentini R."/>
            <person name="Gazzinelli R.T."/>
            <person name="Neves Rde O."/>
            <person name="Silva R."/>
            <person name="Astolfi-Filho S."/>
            <person name="Maciel T.E."/>
            <person name="Urmenyi T.P."/>
            <person name="Tadei W.P."/>
            <person name="Camargo E.P."/>
            <person name="de Vasconcelos A.T."/>
        </authorList>
    </citation>
    <scope>NUCLEOTIDE SEQUENCE</scope>
</reference>
<evidence type="ECO:0000313" key="4">
    <source>
        <dbReference type="Proteomes" id="UP000000673"/>
    </source>
</evidence>
<dbReference type="PANTHER" id="PTHR24133:SF40">
    <property type="entry name" value="ANKYRIN REPEAT DOMAIN 44"/>
    <property type="match status" value="1"/>
</dbReference>
<dbReference type="VEuPathDB" id="VectorBase:ADAR2_011889"/>
<dbReference type="InterPro" id="IPR036770">
    <property type="entry name" value="Ankyrin_rpt-contain_sf"/>
</dbReference>
<reference evidence="2 4" key="1">
    <citation type="journal article" date="2010" name="BMC Genomics">
        <title>Combination of measures distinguishes pre-miRNAs from other stem-loops in the genome of the newly sequenced Anopheles darlingi.</title>
        <authorList>
            <person name="Mendes N.D."/>
            <person name="Freitas A.T."/>
            <person name="Vasconcelos A.T."/>
            <person name="Sagot M.F."/>
        </authorList>
    </citation>
    <scope>NUCLEOTIDE SEQUENCE</scope>
</reference>
<dbReference type="SUPFAM" id="SSF48403">
    <property type="entry name" value="Ankyrin repeat"/>
    <property type="match status" value="2"/>
</dbReference>
<evidence type="ECO:0000256" key="1">
    <source>
        <dbReference type="PROSITE-ProRule" id="PRU00023"/>
    </source>
</evidence>
<keyword evidence="1" id="KW-0040">ANK repeat</keyword>
<dbReference type="Pfam" id="PF12796">
    <property type="entry name" value="Ank_2"/>
    <property type="match status" value="2"/>
</dbReference>
<dbReference type="Proteomes" id="UP000000673">
    <property type="component" value="Unassembled WGS sequence"/>
</dbReference>
<feature type="repeat" description="ANK" evidence="1">
    <location>
        <begin position="1377"/>
        <end position="1409"/>
    </location>
</feature>
<dbReference type="Gene3D" id="1.25.40.20">
    <property type="entry name" value="Ankyrin repeat-containing domain"/>
    <property type="match status" value="4"/>
</dbReference>
<protein>
    <submittedName>
        <fullName evidence="2 3">Uncharacterized protein</fullName>
    </submittedName>
</protein>
<sequence>MAVSFEIPRFVERMERIQEKIMDGQIAALEQLLKDITETESEWTSVQFLSRAYAELKHRNFALSPDVVHFIECRLVKACYEQSTALAVQDAEKGEATQNARRLEANRVEALVNGIDLIIQYHNTGLYDDIDDGMIQRLRQIYAHVFFLKTHHRKLPLLQLQFCIAVFLKVVTGKANNGFDIYSFTIDKVRLIRFLKIVREEITRSPQPVISFETYNHYVKYLLHCPPEPQTLRIPKRVRGMIRMDLKESKGLLDSWDKGVCFEELQPQCQSWLKSRYEKIIEWDERRRMRRQFKELHDTYYCMKQHYSIVKILSYLNGIRDGTPNSPPPPSAITAIKRTLQVIGETIKSTRDTPNITMKLDRILKLITSVSLTERTKDLRQFFSHGYSLEKLEMEKETESLSELEQASVFQEIEKNFREARRWFEYTQTQQNFRIYRRYLGYLLCFKSIDALRNYIVYLGTEFKASLIQTYLPEQLTEAKLLLQHVLQNPESSSSNPLLTSTLRSELDYLAREIQLRIGAIRVENAILGRTVDEYFFLETYISQSTGARLDRVHRMARSILRRTKLSKRHTLVEKTDLIFGRELLARLQGAETNEDRRYIWGYIWQRLARDNFDGIDTLLGRTEQRPDAALDATIETMQQLGLTIDDEDYLQFVNRRLCKSYYHNVFVLDNKYRVLKEIVKDRRAQVAPREALTRMKELRRADETLLQQQYDRLVGRMEELLGHPCFDSTRADQIALEYCLLEVTEILCNLGLFRDNVHELVSLVPVVTGRNLRNYLAHDGLAYDTLTGMTDVAVCNAKWLISNRFKLYQTSTKNPAICSASQTNLMVLRSEQIFQMQTEWTEQLVSFIQLVKQLAASQLELHMTEHWQSRAALLLEQRNHLEENVLTIAVNGNAARFIDQLLHYRQGSSEDNMFFLLLKHSREEDLKEKIAHIIANPNPLCLRLALRVGLWSEIQAILPGCDQQLAQQIVATAIPDVFRRFPTTFIVQLVELVPPGWLFGINDHLGNTIVHLTVLRGDEHLLWLVLRRYGSLVNVANRFGDFPLLLAIRYHGSAIAKVLLDHGADPWLHPKIIEAIAICDEVSLLERIQQQVQPKLPIAPVGEGFQHNPLRAAIECKHLAMFQQLHRSFKCDLRQGDLLHLAARLNRIELLEYILKELNAGGQQSSGEYTAIDLVNEGYAFTPLMLACGRGHYEAAQLLLQHGANGLYRNENGFTPWHCAVHGGNRRVLKLILAIPGVQVDAVTRDQRSALSIAIETGQSSIQIAVLLKAGVSVRPEHVLRACMLERSAIAELLIAQNVKEFLEARDFCQRTPLMLAVLQGNVAMVRHLLALGANVNAANMMGMRCLHVAALNNHVHLCGVLLALTYLDREAEDNFGRTALVVALEREHLTIVELLLQHGANVQSAYRYRFAQHRNVSLLHKFAIERRPRMVEYLLKKLKFPANIVDDDGKTAAMYDS</sequence>
<gene>
    <name evidence="2" type="ORF">AND_005881</name>
</gene>
<reference evidence="2" key="2">
    <citation type="submission" date="2010-05" db="EMBL/GenBank/DDBJ databases">
        <authorList>
            <person name="Almeida L.G."/>
            <person name="Nicolas M.F."/>
            <person name="Souza R.C."/>
            <person name="Vasconcelos A.T.R."/>
        </authorList>
    </citation>
    <scope>NUCLEOTIDE SEQUENCE</scope>
</reference>
<proteinExistence type="predicted"/>
<organism evidence="2">
    <name type="scientific">Anopheles darlingi</name>
    <name type="common">Mosquito</name>
    <dbReference type="NCBI Taxonomy" id="43151"/>
    <lineage>
        <taxon>Eukaryota</taxon>
        <taxon>Metazoa</taxon>
        <taxon>Ecdysozoa</taxon>
        <taxon>Arthropoda</taxon>
        <taxon>Hexapoda</taxon>
        <taxon>Insecta</taxon>
        <taxon>Pterygota</taxon>
        <taxon>Neoptera</taxon>
        <taxon>Endopterygota</taxon>
        <taxon>Diptera</taxon>
        <taxon>Nematocera</taxon>
        <taxon>Culicoidea</taxon>
        <taxon>Culicidae</taxon>
        <taxon>Anophelinae</taxon>
        <taxon>Anopheles</taxon>
    </lineage>
</organism>
<evidence type="ECO:0000313" key="2">
    <source>
        <dbReference type="EMBL" id="ETN62408.1"/>
    </source>
</evidence>
<name>W5JGG7_ANODA</name>
<dbReference type="InterPro" id="IPR002110">
    <property type="entry name" value="Ankyrin_rpt"/>
</dbReference>
<dbReference type="PROSITE" id="PS50088">
    <property type="entry name" value="ANK_REPEAT"/>
    <property type="match status" value="3"/>
</dbReference>
<dbReference type="EnsemblMetazoa" id="ADAC005881-RA">
    <property type="protein sequence ID" value="ADAC005881-PA"/>
    <property type="gene ID" value="ADAC005881"/>
</dbReference>